<dbReference type="OrthoDB" id="9766019at2"/>
<evidence type="ECO:0000256" key="5">
    <source>
        <dbReference type="ARBA" id="ARBA00058767"/>
    </source>
</evidence>
<dbReference type="GO" id="GO:0016887">
    <property type="term" value="F:ATP hydrolysis activity"/>
    <property type="evidence" value="ECO:0007669"/>
    <property type="project" value="UniProtKB-UniRule"/>
</dbReference>
<dbReference type="InterPro" id="IPR018181">
    <property type="entry name" value="Heat_shock_70_CS"/>
</dbReference>
<gene>
    <name evidence="6 8" type="primary">hscA</name>
    <name evidence="8" type="ORF">CF386_05180</name>
</gene>
<dbReference type="NCBIfam" id="TIGR01991">
    <property type="entry name" value="HscA"/>
    <property type="match status" value="1"/>
</dbReference>
<dbReference type="InterPro" id="IPR013126">
    <property type="entry name" value="Hsp_70_fam"/>
</dbReference>
<dbReference type="Gene3D" id="2.60.34.10">
    <property type="entry name" value="Substrate Binding Domain Of DNAk, Chain A, domain 1"/>
    <property type="match status" value="1"/>
</dbReference>
<dbReference type="Gene3D" id="3.30.420.40">
    <property type="match status" value="2"/>
</dbReference>
<dbReference type="NCBIfam" id="NF003520">
    <property type="entry name" value="PRK05183.1"/>
    <property type="match status" value="1"/>
</dbReference>
<keyword evidence="4 6" id="KW-0143">Chaperone</keyword>
<dbReference type="RefSeq" id="WP_089073348.1">
    <property type="nucleotide sequence ID" value="NZ_CBCSAM010000001.1"/>
</dbReference>
<dbReference type="Gene3D" id="1.20.1270.10">
    <property type="match status" value="1"/>
</dbReference>
<dbReference type="InterPro" id="IPR043129">
    <property type="entry name" value="ATPase_NBD"/>
</dbReference>
<dbReference type="Pfam" id="PF00012">
    <property type="entry name" value="HSP70"/>
    <property type="match status" value="1"/>
</dbReference>
<dbReference type="AlphaFoldDB" id="A0A220VDR8"/>
<keyword evidence="3 6" id="KW-0067">ATP-binding</keyword>
<comment type="function">
    <text evidence="6">Chaperone involved in the maturation of iron-sulfur cluster-containing proteins. Has a low intrinsic ATPase activity which is markedly stimulated by HscB.</text>
</comment>
<dbReference type="SUPFAM" id="SSF53067">
    <property type="entry name" value="Actin-like ATPase domain"/>
    <property type="match status" value="2"/>
</dbReference>
<dbReference type="EMBL" id="CP022355">
    <property type="protein sequence ID" value="ASK78440.1"/>
    <property type="molecule type" value="Genomic_DNA"/>
</dbReference>
<dbReference type="GO" id="GO:0005524">
    <property type="term" value="F:ATP binding"/>
    <property type="evidence" value="ECO:0007669"/>
    <property type="project" value="UniProtKB-KW"/>
</dbReference>
<name>A0A220VDR8_9GAMM</name>
<keyword evidence="9" id="KW-1185">Reference proteome</keyword>
<dbReference type="GO" id="GO:0140662">
    <property type="term" value="F:ATP-dependent protein folding chaperone"/>
    <property type="evidence" value="ECO:0007669"/>
    <property type="project" value="InterPro"/>
</dbReference>
<dbReference type="Gene3D" id="3.90.640.10">
    <property type="entry name" value="Actin, Chain A, domain 4"/>
    <property type="match status" value="1"/>
</dbReference>
<comment type="function">
    <text evidence="5">Probable chaperone. Has a low intrinsic ATPase activity which is markedly stimulated by HscB.</text>
</comment>
<dbReference type="PROSITE" id="PS00297">
    <property type="entry name" value="HSP70_1"/>
    <property type="match status" value="1"/>
</dbReference>
<evidence type="ECO:0000313" key="8">
    <source>
        <dbReference type="EMBL" id="ASK78440.1"/>
    </source>
</evidence>
<evidence type="ECO:0000256" key="2">
    <source>
        <dbReference type="ARBA" id="ARBA00022741"/>
    </source>
</evidence>
<dbReference type="PRINTS" id="PR00301">
    <property type="entry name" value="HEATSHOCK70"/>
</dbReference>
<evidence type="ECO:0000256" key="1">
    <source>
        <dbReference type="ARBA" id="ARBA00007381"/>
    </source>
</evidence>
<sequence>MGLLQISEPGQQNATKFKQKIAVGIDLGTTNSLVAKVFNDRPEIIESDDKQNTTRSVVYYGVEDVKVGNEALKYNESDPLNTIVSVKRFMGCSKAEINNTAALSYNLKFSDSGLPSFVTNQGIKNPVQVSSDILKHLINTAENQLNKNIEGAVITVPAYFDDTQRACTKKAAELAGINVLRLLNEPTAAAIAYGLDTKSEGNILVYDLGGGTFDVSILRLHKGVFEVLATGGNSSLGGDDFDDLVVNWLLNKLDIDKSNLSSSEVRKIVNLSTKAKEQLSHTNEFTFNIFDKNIIFTRSDFNSLIMPLIKKTLSSCKKVLRDSQLKAQDISSIVMVGGSTRVPLVLSEVESFFNSKPLSNINPDEVVALGAAIQANVLIGNKSDNEMVLLDVIPLSLGVETMGGMVEKIISRNTTIPIARAQEFTTFKDGQTAMSIHVLQGEREMSADCRSLAKFSFKEIPPMVAGAAKIQVTFKVDADGLLSVSAKELTTGRESSIEVKPSYGLNENEIASMIKESMSNAKIDRDARALAEQKVEAERVLEGLISALKKDGDALLTANERNNLESSMMLLYKSLSGQDIKEIKRLIKQTDELSQDFAARRMNQSIKSALTGKSIDEI</sequence>
<comment type="similarity">
    <text evidence="1 6 7">Belongs to the heat shock protein 70 family.</text>
</comment>
<dbReference type="FunFam" id="2.60.34.10:FF:000005">
    <property type="entry name" value="Chaperone protein HscA homolog"/>
    <property type="match status" value="1"/>
</dbReference>
<dbReference type="PROSITE" id="PS00329">
    <property type="entry name" value="HSP70_2"/>
    <property type="match status" value="1"/>
</dbReference>
<dbReference type="SUPFAM" id="SSF100934">
    <property type="entry name" value="Heat shock protein 70kD (HSP70), C-terminal subdomain"/>
    <property type="match status" value="1"/>
</dbReference>
<dbReference type="PANTHER" id="PTHR19375">
    <property type="entry name" value="HEAT SHOCK PROTEIN 70KDA"/>
    <property type="match status" value="1"/>
</dbReference>
<dbReference type="InterPro" id="IPR010236">
    <property type="entry name" value="ISC_FeS_clus_asmbl_HscA"/>
</dbReference>
<dbReference type="GO" id="GO:0016226">
    <property type="term" value="P:iron-sulfur cluster assembly"/>
    <property type="evidence" value="ECO:0007669"/>
    <property type="project" value="InterPro"/>
</dbReference>
<evidence type="ECO:0000313" key="9">
    <source>
        <dbReference type="Proteomes" id="UP000242175"/>
    </source>
</evidence>
<dbReference type="Proteomes" id="UP000242175">
    <property type="component" value="Chromosome large"/>
</dbReference>
<keyword evidence="2 6" id="KW-0547">Nucleotide-binding</keyword>
<evidence type="ECO:0000256" key="3">
    <source>
        <dbReference type="ARBA" id="ARBA00022840"/>
    </source>
</evidence>
<dbReference type="KEGG" id="pmai:CF386_05180"/>
<evidence type="ECO:0000256" key="7">
    <source>
        <dbReference type="RuleBase" id="RU003322"/>
    </source>
</evidence>
<protein>
    <recommendedName>
        <fullName evidence="6">Chaperone protein HscA homolog</fullName>
    </recommendedName>
</protein>
<organism evidence="8 9">
    <name type="scientific">Paraphotobacterium marinum</name>
    <dbReference type="NCBI Taxonomy" id="1755811"/>
    <lineage>
        <taxon>Bacteria</taxon>
        <taxon>Pseudomonadati</taxon>
        <taxon>Pseudomonadota</taxon>
        <taxon>Gammaproteobacteria</taxon>
        <taxon>Vibrionales</taxon>
        <taxon>Vibrionaceae</taxon>
        <taxon>Paraphotobacterium</taxon>
    </lineage>
</organism>
<evidence type="ECO:0000256" key="4">
    <source>
        <dbReference type="ARBA" id="ARBA00023186"/>
    </source>
</evidence>
<accession>A0A220VDR8</accession>
<dbReference type="SUPFAM" id="SSF100920">
    <property type="entry name" value="Heat shock protein 70kD (HSP70), peptide-binding domain"/>
    <property type="match status" value="1"/>
</dbReference>
<reference evidence="8 9" key="1">
    <citation type="journal article" date="2016" name="Int. J. Syst. Evol. Microbiol.">
        <title>Paraphotobacterium marinum gen. nov., sp. nov., a member of the family Vibrionaceae, isolated from surface seawater.</title>
        <authorList>
            <person name="Huang Z."/>
            <person name="Dong C."/>
            <person name="Shao Z."/>
        </authorList>
    </citation>
    <scope>NUCLEOTIDE SEQUENCE [LARGE SCALE GENOMIC DNA]</scope>
    <source>
        <strain evidence="8 9">NSCS20N07D</strain>
    </source>
</reference>
<dbReference type="PROSITE" id="PS01036">
    <property type="entry name" value="HSP70_3"/>
    <property type="match status" value="1"/>
</dbReference>
<dbReference type="InterPro" id="IPR029048">
    <property type="entry name" value="HSP70_C_sf"/>
</dbReference>
<dbReference type="FunFam" id="3.30.420.40:FF:000046">
    <property type="entry name" value="Chaperone protein HscA"/>
    <property type="match status" value="1"/>
</dbReference>
<evidence type="ECO:0000256" key="6">
    <source>
        <dbReference type="HAMAP-Rule" id="MF_00679"/>
    </source>
</evidence>
<dbReference type="InterPro" id="IPR029047">
    <property type="entry name" value="HSP70_peptide-bd_sf"/>
</dbReference>
<dbReference type="GO" id="GO:0051082">
    <property type="term" value="F:unfolded protein binding"/>
    <property type="evidence" value="ECO:0007669"/>
    <property type="project" value="InterPro"/>
</dbReference>
<proteinExistence type="inferred from homology"/>
<dbReference type="HAMAP" id="MF_00679">
    <property type="entry name" value="HscA"/>
    <property type="match status" value="1"/>
</dbReference>